<name>A0A1I7JA90_9BURK</name>
<evidence type="ECO:0000313" key="2">
    <source>
        <dbReference type="EMBL" id="SFU82088.1"/>
    </source>
</evidence>
<protein>
    <submittedName>
        <fullName evidence="2">Transposase IS66 family protein</fullName>
    </submittedName>
</protein>
<dbReference type="OrthoDB" id="9794514at2"/>
<dbReference type="RefSeq" id="WP_093556027.1">
    <property type="nucleotide sequence ID" value="NZ_FPBO01000010.1"/>
</dbReference>
<dbReference type="Pfam" id="PF03050">
    <property type="entry name" value="DDE_Tnp_IS66"/>
    <property type="match status" value="1"/>
</dbReference>
<dbReference type="InterPro" id="IPR004291">
    <property type="entry name" value="Transposase_IS66_central"/>
</dbReference>
<organism evidence="2 3">
    <name type="scientific">Pseudoduganella namucuonensis</name>
    <dbReference type="NCBI Taxonomy" id="1035707"/>
    <lineage>
        <taxon>Bacteria</taxon>
        <taxon>Pseudomonadati</taxon>
        <taxon>Pseudomonadota</taxon>
        <taxon>Betaproteobacteria</taxon>
        <taxon>Burkholderiales</taxon>
        <taxon>Oxalobacteraceae</taxon>
        <taxon>Telluria group</taxon>
        <taxon>Pseudoduganella</taxon>
    </lineage>
</organism>
<evidence type="ECO:0000259" key="1">
    <source>
        <dbReference type="Pfam" id="PF03050"/>
    </source>
</evidence>
<evidence type="ECO:0000313" key="3">
    <source>
        <dbReference type="Proteomes" id="UP000199391"/>
    </source>
</evidence>
<reference evidence="3" key="1">
    <citation type="submission" date="2016-10" db="EMBL/GenBank/DDBJ databases">
        <authorList>
            <person name="Varghese N."/>
            <person name="Submissions S."/>
        </authorList>
    </citation>
    <scope>NUCLEOTIDE SEQUENCE [LARGE SCALE GENOMIC DNA]</scope>
    <source>
        <strain evidence="3">CGMCC 1.11014</strain>
    </source>
</reference>
<accession>A0A1I7JA90</accession>
<dbReference type="PANTHER" id="PTHR33678:SF2">
    <property type="match status" value="1"/>
</dbReference>
<dbReference type="AlphaFoldDB" id="A0A1I7JA90"/>
<dbReference type="STRING" id="1035707.SAMN05216552_1010201"/>
<gene>
    <name evidence="2" type="ORF">SAMN05216552_1010201</name>
</gene>
<feature type="domain" description="Transposase IS66 central" evidence="1">
    <location>
        <begin position="2"/>
        <end position="233"/>
    </location>
</feature>
<dbReference type="PANTHER" id="PTHR33678">
    <property type="entry name" value="BLL1576 PROTEIN"/>
    <property type="match status" value="1"/>
</dbReference>
<sequence length="286" mass="31599">MLHNDDTPARILALMGERRAKAEAAGDVMPAARAISTSGIVALLGTHKAMLFFTGPEHAGGNLARVLAHRAAALAAPIQMCDALTANMKGDFKTILSHCIAHGRRKFVEVAENFPAPCQHVIDSLARLYRNDAHCKERHMSAMQRLDHHRGNSAALMLRLHLWMYKQLAHKQVEPNSGLGQALRYMLKHWPALTLFLREPGAPLDNNICELALKKAICHRKNSLFYRSKRGAEVGDIYMSLIFTCQSCGANPFSYLQALQKHATAVALAPQRWLPWNYLAAPPSGA</sequence>
<proteinExistence type="predicted"/>
<keyword evidence="3" id="KW-1185">Reference proteome</keyword>
<dbReference type="EMBL" id="FPBO01000010">
    <property type="protein sequence ID" value="SFU82088.1"/>
    <property type="molecule type" value="Genomic_DNA"/>
</dbReference>
<dbReference type="Proteomes" id="UP000199391">
    <property type="component" value="Unassembled WGS sequence"/>
</dbReference>
<dbReference type="InterPro" id="IPR052344">
    <property type="entry name" value="Transposase-related"/>
</dbReference>